<dbReference type="InterPro" id="IPR029063">
    <property type="entry name" value="SAM-dependent_MTases_sf"/>
</dbReference>
<dbReference type="InterPro" id="IPR002903">
    <property type="entry name" value="RsmH"/>
</dbReference>
<evidence type="ECO:0000313" key="8">
    <source>
        <dbReference type="EMBL" id="AQS55511.1"/>
    </source>
</evidence>
<feature type="binding site" evidence="7">
    <location>
        <begin position="32"/>
        <end position="34"/>
    </location>
    <ligand>
        <name>S-adenosyl-L-methionine</name>
        <dbReference type="ChEBI" id="CHEBI:59789"/>
    </ligand>
</feature>
<evidence type="ECO:0000256" key="5">
    <source>
        <dbReference type="ARBA" id="ARBA00022679"/>
    </source>
</evidence>
<proteinExistence type="inferred from homology"/>
<gene>
    <name evidence="7" type="primary">rsmH</name>
    <name evidence="8" type="ORF">B0W44_06640</name>
</gene>
<dbReference type="STRING" id="1471761.B0W44_06640"/>
<evidence type="ECO:0000256" key="1">
    <source>
        <dbReference type="ARBA" id="ARBA00010396"/>
    </source>
</evidence>
<dbReference type="EC" id="2.1.1.199" evidence="7"/>
<dbReference type="RefSeq" id="WP_077719373.1">
    <property type="nucleotide sequence ID" value="NZ_CP019699.1"/>
</dbReference>
<protein>
    <recommendedName>
        <fullName evidence="7">Ribosomal RNA small subunit methyltransferase H</fullName>
        <ecNumber evidence="7">2.1.1.199</ecNumber>
    </recommendedName>
    <alternativeName>
        <fullName evidence="7">16S rRNA m(4)C1402 methyltransferase</fullName>
    </alternativeName>
    <alternativeName>
        <fullName evidence="7">rRNA (cytosine-N(4)-)-methyltransferase RsmH</fullName>
    </alternativeName>
</protein>
<keyword evidence="5 7" id="KW-0808">Transferase</keyword>
<keyword evidence="6 7" id="KW-0949">S-adenosyl-L-methionine</keyword>
<dbReference type="HAMAP" id="MF_01007">
    <property type="entry name" value="16SrRNA_methyltr_H"/>
    <property type="match status" value="1"/>
</dbReference>
<dbReference type="KEGG" id="ntr:B0W44_06640"/>
<evidence type="ECO:0000256" key="2">
    <source>
        <dbReference type="ARBA" id="ARBA00022490"/>
    </source>
</evidence>
<dbReference type="Pfam" id="PF01795">
    <property type="entry name" value="Methyltransf_5"/>
    <property type="match status" value="1"/>
</dbReference>
<dbReference type="Proteomes" id="UP000188603">
    <property type="component" value="Chromosome"/>
</dbReference>
<feature type="binding site" evidence="7">
    <location>
        <position position="100"/>
    </location>
    <ligand>
        <name>S-adenosyl-L-methionine</name>
        <dbReference type="ChEBI" id="CHEBI:59789"/>
    </ligand>
</feature>
<organism evidence="8 9">
    <name type="scientific">Novibacillus thermophilus</name>
    <dbReference type="NCBI Taxonomy" id="1471761"/>
    <lineage>
        <taxon>Bacteria</taxon>
        <taxon>Bacillati</taxon>
        <taxon>Bacillota</taxon>
        <taxon>Bacilli</taxon>
        <taxon>Bacillales</taxon>
        <taxon>Thermoactinomycetaceae</taxon>
        <taxon>Novibacillus</taxon>
    </lineage>
</organism>
<feature type="binding site" evidence="7">
    <location>
        <position position="107"/>
    </location>
    <ligand>
        <name>S-adenosyl-L-methionine</name>
        <dbReference type="ChEBI" id="CHEBI:59789"/>
    </ligand>
</feature>
<dbReference type="PIRSF" id="PIRSF004486">
    <property type="entry name" value="MraW"/>
    <property type="match status" value="1"/>
</dbReference>
<feature type="binding site" evidence="7">
    <location>
        <position position="52"/>
    </location>
    <ligand>
        <name>S-adenosyl-L-methionine</name>
        <dbReference type="ChEBI" id="CHEBI:59789"/>
    </ligand>
</feature>
<dbReference type="PANTHER" id="PTHR11265">
    <property type="entry name" value="S-ADENOSYL-METHYLTRANSFERASE MRAW"/>
    <property type="match status" value="1"/>
</dbReference>
<evidence type="ECO:0000313" key="9">
    <source>
        <dbReference type="Proteomes" id="UP000188603"/>
    </source>
</evidence>
<dbReference type="Gene3D" id="3.40.50.150">
    <property type="entry name" value="Vaccinia Virus protein VP39"/>
    <property type="match status" value="1"/>
</dbReference>
<comment type="subcellular location">
    <subcellularLocation>
        <location evidence="7">Cytoplasm</location>
    </subcellularLocation>
</comment>
<reference evidence="8 9" key="1">
    <citation type="journal article" date="2015" name="Int. J. Syst. Evol. Microbiol.">
        <title>Novibacillus thermophilus gen. nov., sp. nov., a Gram-staining-negative and moderately thermophilic member of the family Thermoactinomycetaceae.</title>
        <authorList>
            <person name="Yang G."/>
            <person name="Chen J."/>
            <person name="Zhou S."/>
        </authorList>
    </citation>
    <scope>NUCLEOTIDE SEQUENCE [LARGE SCALE GENOMIC DNA]</scope>
    <source>
        <strain evidence="8 9">SG-1</strain>
    </source>
</reference>
<dbReference type="SUPFAM" id="SSF81799">
    <property type="entry name" value="Putative methyltransferase TM0872, insert domain"/>
    <property type="match status" value="1"/>
</dbReference>
<accession>A0A1U9K645</accession>
<dbReference type="InterPro" id="IPR023397">
    <property type="entry name" value="SAM-dep_MeTrfase_MraW_recog"/>
</dbReference>
<comment type="catalytic activity">
    <reaction evidence="7">
        <text>cytidine(1402) in 16S rRNA + S-adenosyl-L-methionine = N(4)-methylcytidine(1402) in 16S rRNA + S-adenosyl-L-homocysteine + H(+)</text>
        <dbReference type="Rhea" id="RHEA:42928"/>
        <dbReference type="Rhea" id="RHEA-COMP:10286"/>
        <dbReference type="Rhea" id="RHEA-COMP:10287"/>
        <dbReference type="ChEBI" id="CHEBI:15378"/>
        <dbReference type="ChEBI" id="CHEBI:57856"/>
        <dbReference type="ChEBI" id="CHEBI:59789"/>
        <dbReference type="ChEBI" id="CHEBI:74506"/>
        <dbReference type="ChEBI" id="CHEBI:82748"/>
        <dbReference type="EC" id="2.1.1.199"/>
    </reaction>
</comment>
<comment type="function">
    <text evidence="7">Specifically methylates the N4 position of cytidine in position 1402 (C1402) of 16S rRNA.</text>
</comment>
<evidence type="ECO:0000256" key="6">
    <source>
        <dbReference type="ARBA" id="ARBA00022691"/>
    </source>
</evidence>
<keyword evidence="3 7" id="KW-0698">rRNA processing</keyword>
<dbReference type="OrthoDB" id="9806637at2"/>
<dbReference type="GO" id="GO:0070475">
    <property type="term" value="P:rRNA base methylation"/>
    <property type="evidence" value="ECO:0007669"/>
    <property type="project" value="UniProtKB-UniRule"/>
</dbReference>
<name>A0A1U9K645_9BACL</name>
<dbReference type="AlphaFoldDB" id="A0A1U9K645"/>
<evidence type="ECO:0000256" key="3">
    <source>
        <dbReference type="ARBA" id="ARBA00022552"/>
    </source>
</evidence>
<evidence type="ECO:0000256" key="7">
    <source>
        <dbReference type="HAMAP-Rule" id="MF_01007"/>
    </source>
</evidence>
<dbReference type="GO" id="GO:0005737">
    <property type="term" value="C:cytoplasm"/>
    <property type="evidence" value="ECO:0007669"/>
    <property type="project" value="UniProtKB-SubCell"/>
</dbReference>
<dbReference type="GO" id="GO:0071424">
    <property type="term" value="F:rRNA (cytosine-N4-)-methyltransferase activity"/>
    <property type="evidence" value="ECO:0007669"/>
    <property type="project" value="UniProtKB-UniRule"/>
</dbReference>
<keyword evidence="4 7" id="KW-0489">Methyltransferase</keyword>
<feature type="binding site" evidence="7">
    <location>
        <position position="79"/>
    </location>
    <ligand>
        <name>S-adenosyl-L-methionine</name>
        <dbReference type="ChEBI" id="CHEBI:59789"/>
    </ligand>
</feature>
<dbReference type="Gene3D" id="1.10.150.170">
    <property type="entry name" value="Putative methyltransferase TM0872, insert domain"/>
    <property type="match status" value="1"/>
</dbReference>
<sequence>MFRHRPVLLRETIAGLNIKPDGTYVDATLGGAGHSQRIASQLSDDGRLIGIDQDEAALDAARQRLADAPCHVELVKANFRHLSDVLDDLQLKTVDGVLFDVGVSSFQLETAERGFSYHTEAVLDMRMDLNNPLTAYKVVNEWDGNEIARILRRYGEEKYARNIASAITRYRAKKTIETTTELAGIVKSAIPAAARRQGPHPARRTFQAIRIAVNDELGALGDGLDAAIERTAVGGRICVITFHSLEDRLVKERFRKGSEGCTCPPDFPVCVCGHRQTLKIVNRKPIIPSEAEVEDNPRARSAKLRIAEKWKEESK</sequence>
<dbReference type="EMBL" id="CP019699">
    <property type="protein sequence ID" value="AQS55511.1"/>
    <property type="molecule type" value="Genomic_DNA"/>
</dbReference>
<keyword evidence="9" id="KW-1185">Reference proteome</keyword>
<comment type="similarity">
    <text evidence="1 7">Belongs to the methyltransferase superfamily. RsmH family.</text>
</comment>
<dbReference type="PANTHER" id="PTHR11265:SF0">
    <property type="entry name" value="12S RRNA N4-METHYLCYTIDINE METHYLTRANSFERASE"/>
    <property type="match status" value="1"/>
</dbReference>
<evidence type="ECO:0000256" key="4">
    <source>
        <dbReference type="ARBA" id="ARBA00022603"/>
    </source>
</evidence>
<dbReference type="FunFam" id="1.10.150.170:FF:000001">
    <property type="entry name" value="Ribosomal RNA small subunit methyltransferase H"/>
    <property type="match status" value="1"/>
</dbReference>
<dbReference type="NCBIfam" id="TIGR00006">
    <property type="entry name" value="16S rRNA (cytosine(1402)-N(4))-methyltransferase RsmH"/>
    <property type="match status" value="1"/>
</dbReference>
<keyword evidence="2 7" id="KW-0963">Cytoplasm</keyword>
<dbReference type="SUPFAM" id="SSF53335">
    <property type="entry name" value="S-adenosyl-L-methionine-dependent methyltransferases"/>
    <property type="match status" value="1"/>
</dbReference>